<organism evidence="2 3">
    <name type="scientific">Ceratitis capitata</name>
    <name type="common">Mediterranean fruit fly</name>
    <name type="synonym">Tephritis capitata</name>
    <dbReference type="NCBI Taxonomy" id="7213"/>
    <lineage>
        <taxon>Eukaryota</taxon>
        <taxon>Metazoa</taxon>
        <taxon>Ecdysozoa</taxon>
        <taxon>Arthropoda</taxon>
        <taxon>Hexapoda</taxon>
        <taxon>Insecta</taxon>
        <taxon>Pterygota</taxon>
        <taxon>Neoptera</taxon>
        <taxon>Endopterygota</taxon>
        <taxon>Diptera</taxon>
        <taxon>Brachycera</taxon>
        <taxon>Muscomorpha</taxon>
        <taxon>Tephritoidea</taxon>
        <taxon>Tephritidae</taxon>
        <taxon>Ceratitis</taxon>
        <taxon>Ceratitis</taxon>
    </lineage>
</organism>
<evidence type="ECO:0000313" key="3">
    <source>
        <dbReference type="Proteomes" id="UP000606786"/>
    </source>
</evidence>
<accession>A0A811VM93</accession>
<evidence type="ECO:0000313" key="2">
    <source>
        <dbReference type="EMBL" id="CAD7015202.1"/>
    </source>
</evidence>
<gene>
    <name evidence="2" type="ORF">CCAP1982_LOCUS23151</name>
</gene>
<protein>
    <submittedName>
        <fullName evidence="2">(Mediterranean fruit fly) hypothetical protein</fullName>
    </submittedName>
</protein>
<evidence type="ECO:0000256" key="1">
    <source>
        <dbReference type="SAM" id="MobiDB-lite"/>
    </source>
</evidence>
<dbReference type="Proteomes" id="UP000606786">
    <property type="component" value="Unassembled WGS sequence"/>
</dbReference>
<comment type="caution">
    <text evidence="2">The sequence shown here is derived from an EMBL/GenBank/DDBJ whole genome shotgun (WGS) entry which is preliminary data.</text>
</comment>
<name>A0A811VM93_CERCA</name>
<dbReference type="AlphaFoldDB" id="A0A811VM93"/>
<dbReference type="EMBL" id="CAJHJT010000056">
    <property type="protein sequence ID" value="CAD7015202.1"/>
    <property type="molecule type" value="Genomic_DNA"/>
</dbReference>
<feature type="region of interest" description="Disordered" evidence="1">
    <location>
        <begin position="1"/>
        <end position="38"/>
    </location>
</feature>
<reference evidence="2" key="1">
    <citation type="submission" date="2020-11" db="EMBL/GenBank/DDBJ databases">
        <authorList>
            <person name="Whitehead M."/>
        </authorList>
    </citation>
    <scope>NUCLEOTIDE SEQUENCE</scope>
    <source>
        <strain evidence="2">EGII</strain>
    </source>
</reference>
<feature type="compositionally biased region" description="Polar residues" evidence="1">
    <location>
        <begin position="28"/>
        <end position="38"/>
    </location>
</feature>
<keyword evidence="3" id="KW-1185">Reference proteome</keyword>
<dbReference type="OrthoDB" id="741027at2759"/>
<proteinExistence type="predicted"/>
<sequence>MPQVEGGYTALDSANTNGHVGSSGGAIYQSTTEPTGPQSVFESMKRAIGQVVGTSGNGTAQDTDDLLAASNGRQAMVVGTRTARPNRVGKVFTLFPEYFTPSWVLSKSQIETTLGIY</sequence>